<dbReference type="Pfam" id="PF01497">
    <property type="entry name" value="Peripla_BP_2"/>
    <property type="match status" value="1"/>
</dbReference>
<name>A0A850QDJ2_9RHOB</name>
<dbReference type="AlphaFoldDB" id="A0A850QDJ2"/>
<dbReference type="Gene3D" id="3.40.50.1980">
    <property type="entry name" value="Nitrogenase molybdenum iron protein domain"/>
    <property type="match status" value="2"/>
</dbReference>
<reference evidence="2 3" key="1">
    <citation type="submission" date="2020-04" db="EMBL/GenBank/DDBJ databases">
        <title>Donghicola sp., a member of the Rhodobacteraceae family isolated from mangrove forest in Thailand.</title>
        <authorList>
            <person name="Charoenyingcharoen P."/>
            <person name="Yukphan P."/>
        </authorList>
    </citation>
    <scope>NUCLEOTIDE SEQUENCE [LARGE SCALE GENOMIC DNA]</scope>
    <source>
        <strain evidence="2 3">B5-SW-15</strain>
    </source>
</reference>
<dbReference type="SUPFAM" id="SSF53807">
    <property type="entry name" value="Helical backbone' metal receptor"/>
    <property type="match status" value="1"/>
</dbReference>
<comment type="caution">
    <text evidence="2">The sequence shown here is derived from an EMBL/GenBank/DDBJ whole genome shotgun (WGS) entry which is preliminary data.</text>
</comment>
<dbReference type="InterPro" id="IPR050902">
    <property type="entry name" value="ABC_Transporter_SBP"/>
</dbReference>
<protein>
    <submittedName>
        <fullName evidence="2">ABC transporter substrate-binding protein</fullName>
    </submittedName>
</protein>
<dbReference type="PANTHER" id="PTHR30535:SF4">
    <property type="entry name" value="HEMIN-BINDING PERIPLASMIC PROTEIN HMUT"/>
    <property type="match status" value="1"/>
</dbReference>
<evidence type="ECO:0000259" key="1">
    <source>
        <dbReference type="PROSITE" id="PS50983"/>
    </source>
</evidence>
<evidence type="ECO:0000313" key="2">
    <source>
        <dbReference type="EMBL" id="NVO25008.1"/>
    </source>
</evidence>
<dbReference type="InterPro" id="IPR002491">
    <property type="entry name" value="ABC_transptr_periplasmic_BD"/>
</dbReference>
<evidence type="ECO:0000313" key="3">
    <source>
        <dbReference type="Proteomes" id="UP000592216"/>
    </source>
</evidence>
<dbReference type="PANTHER" id="PTHR30535">
    <property type="entry name" value="VITAMIN B12-BINDING PROTEIN"/>
    <property type="match status" value="1"/>
</dbReference>
<dbReference type="EMBL" id="JABCJE010000010">
    <property type="protein sequence ID" value="NVO25008.1"/>
    <property type="molecule type" value="Genomic_DNA"/>
</dbReference>
<dbReference type="PROSITE" id="PS50983">
    <property type="entry name" value="FE_B12_PBP"/>
    <property type="match status" value="1"/>
</dbReference>
<proteinExistence type="predicted"/>
<organism evidence="2 3">
    <name type="scientific">Donghicola mangrovi</name>
    <dbReference type="NCBI Taxonomy" id="2729614"/>
    <lineage>
        <taxon>Bacteria</taxon>
        <taxon>Pseudomonadati</taxon>
        <taxon>Pseudomonadota</taxon>
        <taxon>Alphaproteobacteria</taxon>
        <taxon>Rhodobacterales</taxon>
        <taxon>Roseobacteraceae</taxon>
        <taxon>Donghicola</taxon>
    </lineage>
</organism>
<dbReference type="Proteomes" id="UP000592216">
    <property type="component" value="Unassembled WGS sequence"/>
</dbReference>
<dbReference type="RefSeq" id="WP_177158602.1">
    <property type="nucleotide sequence ID" value="NZ_JABCJE010000010.1"/>
</dbReference>
<feature type="domain" description="Fe/B12 periplasmic-binding" evidence="1">
    <location>
        <begin position="21"/>
        <end position="277"/>
    </location>
</feature>
<gene>
    <name evidence="2" type="ORF">HJ536_16755</name>
</gene>
<sequence length="278" mass="28444">MRWLALIALLPTGVAAQETPRVLSLGGAVTEIVYALGAGEALVGRDQTSTYPAQAEALLDVGYVRRLSPEGILSVDPTLILAEAGAGPAETVTLMEGAGVPWITIPGGYDADTVPAKVHAVADALGLQEQGDALAAELTQQLADAQAAAPDQPLKVMFVMSLQAGRVMAAGQDTAANGMITLAGAQNAITSFDGYKQLTDEAILTAAPDVILMMAQAGDHAVTNADLQAHPALGATPAAQNEAVIRMDGMYLLGFGPRTPAAIRDLSARLSALQPEAG</sequence>
<accession>A0A850QDJ2</accession>